<dbReference type="Proteomes" id="UP000717624">
    <property type="component" value="Unassembled WGS sequence"/>
</dbReference>
<dbReference type="PROSITE" id="PS00688">
    <property type="entry name" value="SIGMA54_INTERACT_3"/>
    <property type="match status" value="1"/>
</dbReference>
<dbReference type="InterPro" id="IPR015813">
    <property type="entry name" value="Pyrv/PenolPyrv_kinase-like_dom"/>
</dbReference>
<keyword evidence="1" id="KW-0547">Nucleotide-binding</keyword>
<dbReference type="InterPro" id="IPR002197">
    <property type="entry name" value="HTH_Fis"/>
</dbReference>
<dbReference type="InterPro" id="IPR009057">
    <property type="entry name" value="Homeodomain-like_sf"/>
</dbReference>
<organism evidence="7 8">
    <name type="scientific">Brevibacillus fulvus</name>
    <dbReference type="NCBI Taxonomy" id="1125967"/>
    <lineage>
        <taxon>Bacteria</taxon>
        <taxon>Bacillati</taxon>
        <taxon>Bacillota</taxon>
        <taxon>Bacilli</taxon>
        <taxon>Bacillales</taxon>
        <taxon>Paenibacillaceae</taxon>
        <taxon>Brevibacillus</taxon>
    </lineage>
</organism>
<dbReference type="InterPro" id="IPR058031">
    <property type="entry name" value="AAA_lid_NorR"/>
</dbReference>
<dbReference type="GO" id="GO:0005524">
    <property type="term" value="F:ATP binding"/>
    <property type="evidence" value="ECO:0007669"/>
    <property type="project" value="UniProtKB-KW"/>
</dbReference>
<dbReference type="SUPFAM" id="SSF52540">
    <property type="entry name" value="P-loop containing nucleoside triphosphate hydrolases"/>
    <property type="match status" value="1"/>
</dbReference>
<keyword evidence="3" id="KW-0805">Transcription regulation</keyword>
<evidence type="ECO:0000313" key="7">
    <source>
        <dbReference type="EMBL" id="MBM7589027.1"/>
    </source>
</evidence>
<dbReference type="Gene3D" id="1.10.10.60">
    <property type="entry name" value="Homeodomain-like"/>
    <property type="match status" value="1"/>
</dbReference>
<dbReference type="Pfam" id="PF09370">
    <property type="entry name" value="PEP_hydrolase"/>
    <property type="match status" value="1"/>
</dbReference>
<dbReference type="SUPFAM" id="SSF51621">
    <property type="entry name" value="Phosphoenolpyruvate/pyruvate domain"/>
    <property type="match status" value="1"/>
</dbReference>
<evidence type="ECO:0000256" key="2">
    <source>
        <dbReference type="ARBA" id="ARBA00022840"/>
    </source>
</evidence>
<dbReference type="InterPro" id="IPR002078">
    <property type="entry name" value="Sigma_54_int"/>
</dbReference>
<dbReference type="Gene3D" id="3.40.50.300">
    <property type="entry name" value="P-loop containing nucleotide triphosphate hydrolases"/>
    <property type="match status" value="1"/>
</dbReference>
<dbReference type="PANTHER" id="PTHR32071:SF57">
    <property type="entry name" value="C4-DICARBOXYLATE TRANSPORT TRANSCRIPTIONAL REGULATORY PROTEIN DCTD"/>
    <property type="match status" value="1"/>
</dbReference>
<dbReference type="InterPro" id="IPR025944">
    <property type="entry name" value="Sigma_54_int_dom_CS"/>
</dbReference>
<dbReference type="GO" id="GO:0043565">
    <property type="term" value="F:sequence-specific DNA binding"/>
    <property type="evidence" value="ECO:0007669"/>
    <property type="project" value="InterPro"/>
</dbReference>
<evidence type="ECO:0000256" key="1">
    <source>
        <dbReference type="ARBA" id="ARBA00022741"/>
    </source>
</evidence>
<dbReference type="Pfam" id="PF00158">
    <property type="entry name" value="Sigma54_activat"/>
    <property type="match status" value="1"/>
</dbReference>
<dbReference type="GO" id="GO:0003824">
    <property type="term" value="F:catalytic activity"/>
    <property type="evidence" value="ECO:0007669"/>
    <property type="project" value="InterPro"/>
</dbReference>
<keyword evidence="8" id="KW-1185">Reference proteome</keyword>
<dbReference type="RefSeq" id="WP_204516725.1">
    <property type="nucleotide sequence ID" value="NZ_BAABIN010000009.1"/>
</dbReference>
<proteinExistence type="predicted"/>
<dbReference type="InterPro" id="IPR027417">
    <property type="entry name" value="P-loop_NTPase"/>
</dbReference>
<gene>
    <name evidence="7" type="ORF">JOD01_000613</name>
</gene>
<accession>A0A938XSA8</accession>
<reference evidence="7" key="1">
    <citation type="submission" date="2021-01" db="EMBL/GenBank/DDBJ databases">
        <title>Genomic Encyclopedia of Type Strains, Phase IV (KMG-IV): sequencing the most valuable type-strain genomes for metagenomic binning, comparative biology and taxonomic classification.</title>
        <authorList>
            <person name="Goeker M."/>
        </authorList>
    </citation>
    <scope>NUCLEOTIDE SEQUENCE</scope>
    <source>
        <strain evidence="7">DSM 25523</strain>
    </source>
</reference>
<dbReference type="PRINTS" id="PR01590">
    <property type="entry name" value="HTHFIS"/>
</dbReference>
<protein>
    <submittedName>
        <fullName evidence="7">Transcriptional regulator with PAS, ATPase and Fis domain</fullName>
    </submittedName>
</protein>
<dbReference type="InterPro" id="IPR009215">
    <property type="entry name" value="TIM-br_IGPS-like"/>
</dbReference>
<dbReference type="Pfam" id="PF02954">
    <property type="entry name" value="HTH_8"/>
    <property type="match status" value="1"/>
</dbReference>
<evidence type="ECO:0000256" key="5">
    <source>
        <dbReference type="ARBA" id="ARBA00023163"/>
    </source>
</evidence>
<dbReference type="Pfam" id="PF25601">
    <property type="entry name" value="AAA_lid_14"/>
    <property type="match status" value="1"/>
</dbReference>
<dbReference type="CDD" id="cd00009">
    <property type="entry name" value="AAA"/>
    <property type="match status" value="1"/>
</dbReference>
<dbReference type="Gene3D" id="1.10.8.60">
    <property type="match status" value="1"/>
</dbReference>
<dbReference type="InterPro" id="IPR013785">
    <property type="entry name" value="Aldolase_TIM"/>
</dbReference>
<dbReference type="InterPro" id="IPR025943">
    <property type="entry name" value="Sigma_54_int_dom_ATP-bd_2"/>
</dbReference>
<dbReference type="GO" id="GO:0006355">
    <property type="term" value="P:regulation of DNA-templated transcription"/>
    <property type="evidence" value="ECO:0007669"/>
    <property type="project" value="InterPro"/>
</dbReference>
<feature type="domain" description="Sigma-54 factor interaction" evidence="6">
    <location>
        <begin position="296"/>
        <end position="525"/>
    </location>
</feature>
<dbReference type="FunFam" id="3.40.50.300:FF:000006">
    <property type="entry name" value="DNA-binding transcriptional regulator NtrC"/>
    <property type="match status" value="1"/>
</dbReference>
<comment type="caution">
    <text evidence="7">The sequence shown here is derived from an EMBL/GenBank/DDBJ whole genome shotgun (WGS) entry which is preliminary data.</text>
</comment>
<dbReference type="PROSITE" id="PS50045">
    <property type="entry name" value="SIGMA54_INTERACT_4"/>
    <property type="match status" value="1"/>
</dbReference>
<dbReference type="AlphaFoldDB" id="A0A938XSA8"/>
<dbReference type="PROSITE" id="PS00675">
    <property type="entry name" value="SIGMA54_INTERACT_1"/>
    <property type="match status" value="1"/>
</dbReference>
<evidence type="ECO:0000256" key="4">
    <source>
        <dbReference type="ARBA" id="ARBA00023125"/>
    </source>
</evidence>
<sequence length="617" mass="69044">MLQPKEWVRQAFGQMLKQNRPVIGVATGTGFAARQAVEGGADFLLALNAGRFRSSGISAMGCLLPFANSNQMVLDFASRELLPNAKGKPVIFGVCATDPTVDREKLLQQIKREGFHGVNNFPTVGLIDGKFREALEEQGLGFQLEIDFLAEAARAGLFTIGFVFDELQAEAMAAANVDVICTHLGWTIGGETGVKTGLSLEEAAVLVQRNEQAARRMNRHSYHMVYGGPIVSPEQAGYLYKQTRIIGTIGGSCFERLPTEAKIKEITDQFKNFTGLADNAGFRGEHLQKQSGFGELIGQSRAMQELYELIRRVANKNVNVLVTGESGTGKELIVRALHDCSDRRGEAFIKVNCAALPDNLLESELFGHEKGAFTGATQQRLGRFELAHKGTLFLDEIGEMSLATQAKLLRAIQQQEFERLGSNKTIKVDVRIVCATNVDLRKAVTEGRFREDLFYRLNVVTIQTVPLREHKEDLPLLIHHFLHKINDKFQCSIRKLTPAAMDALTMYDYPGNVRELEHMLERASILCNGEIIGLPHLPGYVQQTLERQHHLTVPDDQPRFADHLTTVASFEREMILQVLQKALWNRSKAAKQLNITRRTLYNKMKKYKIEPQTEQRE</sequence>
<evidence type="ECO:0000259" key="6">
    <source>
        <dbReference type="PROSITE" id="PS50045"/>
    </source>
</evidence>
<dbReference type="InterPro" id="IPR025662">
    <property type="entry name" value="Sigma_54_int_dom_ATP-bd_1"/>
</dbReference>
<dbReference type="PROSITE" id="PS00676">
    <property type="entry name" value="SIGMA54_INTERACT_2"/>
    <property type="match status" value="1"/>
</dbReference>
<keyword evidence="2" id="KW-0067">ATP-binding</keyword>
<keyword evidence="4" id="KW-0238">DNA-binding</keyword>
<evidence type="ECO:0000313" key="8">
    <source>
        <dbReference type="Proteomes" id="UP000717624"/>
    </source>
</evidence>
<keyword evidence="5" id="KW-0804">Transcription</keyword>
<dbReference type="PANTHER" id="PTHR32071">
    <property type="entry name" value="TRANSCRIPTIONAL REGULATORY PROTEIN"/>
    <property type="match status" value="1"/>
</dbReference>
<dbReference type="SUPFAM" id="SSF46689">
    <property type="entry name" value="Homeodomain-like"/>
    <property type="match status" value="1"/>
</dbReference>
<dbReference type="SMART" id="SM00382">
    <property type="entry name" value="AAA"/>
    <property type="match status" value="1"/>
</dbReference>
<dbReference type="InterPro" id="IPR003593">
    <property type="entry name" value="AAA+_ATPase"/>
</dbReference>
<evidence type="ECO:0000256" key="3">
    <source>
        <dbReference type="ARBA" id="ARBA00023015"/>
    </source>
</evidence>
<dbReference type="Gene3D" id="3.20.20.70">
    <property type="entry name" value="Aldolase class I"/>
    <property type="match status" value="1"/>
</dbReference>
<dbReference type="EMBL" id="JAFBEB010000001">
    <property type="protein sequence ID" value="MBM7589027.1"/>
    <property type="molecule type" value="Genomic_DNA"/>
</dbReference>
<name>A0A938XSA8_9BACL</name>